<dbReference type="PROSITE" id="PS51352">
    <property type="entry name" value="THIOREDOXIN_2"/>
    <property type="match status" value="1"/>
</dbReference>
<evidence type="ECO:0000259" key="3">
    <source>
        <dbReference type="PROSITE" id="PS51352"/>
    </source>
</evidence>
<name>A0A812Q1K4_9DINO</name>
<comment type="similarity">
    <text evidence="1">Belongs to the protein disulfide isomerase family.</text>
</comment>
<feature type="domain" description="Thioredoxin" evidence="3">
    <location>
        <begin position="346"/>
        <end position="473"/>
    </location>
</feature>
<evidence type="ECO:0000313" key="4">
    <source>
        <dbReference type="EMBL" id="CAE7387529.1"/>
    </source>
</evidence>
<evidence type="ECO:0000256" key="2">
    <source>
        <dbReference type="SAM" id="MobiDB-lite"/>
    </source>
</evidence>
<accession>A0A812Q1K4</accession>
<comment type="caution">
    <text evidence="4">The sequence shown here is derived from an EMBL/GenBank/DDBJ whole genome shotgun (WGS) entry which is preliminary data.</text>
</comment>
<dbReference type="InterPro" id="IPR036249">
    <property type="entry name" value="Thioredoxin-like_sf"/>
</dbReference>
<dbReference type="SUPFAM" id="SSF52833">
    <property type="entry name" value="Thioredoxin-like"/>
    <property type="match status" value="3"/>
</dbReference>
<feature type="compositionally biased region" description="Basic and acidic residues" evidence="2">
    <location>
        <begin position="476"/>
        <end position="487"/>
    </location>
</feature>
<dbReference type="PRINTS" id="PR00421">
    <property type="entry name" value="THIOREDOXIN"/>
</dbReference>
<dbReference type="GO" id="GO:0003756">
    <property type="term" value="F:protein disulfide isomerase activity"/>
    <property type="evidence" value="ECO:0007669"/>
    <property type="project" value="TreeGrafter"/>
</dbReference>
<dbReference type="PROSITE" id="PS00194">
    <property type="entry name" value="THIOREDOXIN_1"/>
    <property type="match status" value="1"/>
</dbReference>
<dbReference type="PANTHER" id="PTHR18929">
    <property type="entry name" value="PROTEIN DISULFIDE ISOMERASE"/>
    <property type="match status" value="1"/>
</dbReference>
<dbReference type="AlphaFoldDB" id="A0A812Q1K4"/>
<dbReference type="Pfam" id="PF13848">
    <property type="entry name" value="Thioredoxin_6"/>
    <property type="match status" value="1"/>
</dbReference>
<dbReference type="InterPro" id="IPR017937">
    <property type="entry name" value="Thioredoxin_CS"/>
</dbReference>
<keyword evidence="5" id="KW-1185">Reference proteome</keyword>
<sequence length="502" mass="56364">MKLFVDGAVFDYDGAGRGWQQIVKWVNRHLERDHVLKSVEESETYLHDNELTVIGLFPDGHDSSVFVKAARHYEDVVFAEARGNDIAAQIGEHLGRHAALLCETITVGQSESATKQVDLPRADLHCQDTPRNPQRPDWGDTFSVSVEGKRLTVKRTDQSAGWGQRVQIKCCDDEKKAEKEHPKFAVPSVVMFFPHDERYAVYDGDLADSQSLDRWVTARRTPTVMRMDQETAEKLFSANPENVPVLFLITSNSDTSEEKVFREAAVKLRGRVHCCLSGLNSPMERRTAEMAGVEGAGPVITLVETHSGTGPTGQYHAARKFRLPLEGLSADKIVSFVSDYEGNRLEPWLKSEPEPSAEDLKIGGPVGVLVGTNFRKTVEDETKDVLVDFYAPWCGHCRKFEPLYKELAKKLRHVKSLKIMKIDATRNEVESLQIMGFPTILLFPAGASPKRHAMYQGSRQPDDMIQWLHQECSIKFDDRPPPPKEGEDPVESGLLDPDEEDL</sequence>
<dbReference type="Proteomes" id="UP000604046">
    <property type="component" value="Unassembled WGS sequence"/>
</dbReference>
<evidence type="ECO:0000313" key="5">
    <source>
        <dbReference type="Proteomes" id="UP000604046"/>
    </source>
</evidence>
<dbReference type="InterPro" id="IPR013766">
    <property type="entry name" value="Thioredoxin_domain"/>
</dbReference>
<dbReference type="OrthoDB" id="72053at2759"/>
<evidence type="ECO:0000256" key="1">
    <source>
        <dbReference type="ARBA" id="ARBA00006347"/>
    </source>
</evidence>
<feature type="region of interest" description="Disordered" evidence="2">
    <location>
        <begin position="476"/>
        <end position="502"/>
    </location>
</feature>
<dbReference type="CDD" id="cd02995">
    <property type="entry name" value="PDI_a_PDI_a'_C"/>
    <property type="match status" value="1"/>
</dbReference>
<dbReference type="GO" id="GO:0005783">
    <property type="term" value="C:endoplasmic reticulum"/>
    <property type="evidence" value="ECO:0007669"/>
    <property type="project" value="TreeGrafter"/>
</dbReference>
<dbReference type="EMBL" id="CAJNDS010002236">
    <property type="protein sequence ID" value="CAE7387529.1"/>
    <property type="molecule type" value="Genomic_DNA"/>
</dbReference>
<dbReference type="GO" id="GO:0034976">
    <property type="term" value="P:response to endoplasmic reticulum stress"/>
    <property type="evidence" value="ECO:0007669"/>
    <property type="project" value="TreeGrafter"/>
</dbReference>
<dbReference type="Gene3D" id="3.40.30.10">
    <property type="entry name" value="Glutaredoxin"/>
    <property type="match status" value="3"/>
</dbReference>
<gene>
    <name evidence="4" type="primary">PDIL1-3</name>
    <name evidence="4" type="ORF">SNAT2548_LOCUS21132</name>
</gene>
<dbReference type="Pfam" id="PF00085">
    <property type="entry name" value="Thioredoxin"/>
    <property type="match status" value="1"/>
</dbReference>
<reference evidence="4" key="1">
    <citation type="submission" date="2021-02" db="EMBL/GenBank/DDBJ databases">
        <authorList>
            <person name="Dougan E. K."/>
            <person name="Rhodes N."/>
            <person name="Thang M."/>
            <person name="Chan C."/>
        </authorList>
    </citation>
    <scope>NUCLEOTIDE SEQUENCE</scope>
</reference>
<proteinExistence type="inferred from homology"/>
<dbReference type="GO" id="GO:0006457">
    <property type="term" value="P:protein folding"/>
    <property type="evidence" value="ECO:0007669"/>
    <property type="project" value="TreeGrafter"/>
</dbReference>
<protein>
    <submittedName>
        <fullName evidence="4">PDIL1-3 protein</fullName>
    </submittedName>
</protein>
<organism evidence="4 5">
    <name type="scientific">Symbiodinium natans</name>
    <dbReference type="NCBI Taxonomy" id="878477"/>
    <lineage>
        <taxon>Eukaryota</taxon>
        <taxon>Sar</taxon>
        <taxon>Alveolata</taxon>
        <taxon>Dinophyceae</taxon>
        <taxon>Suessiales</taxon>
        <taxon>Symbiodiniaceae</taxon>
        <taxon>Symbiodinium</taxon>
    </lineage>
</organism>